<feature type="compositionally biased region" description="Basic and acidic residues" evidence="1">
    <location>
        <begin position="503"/>
        <end position="520"/>
    </location>
</feature>
<sequence length="520" mass="57727">MGSYYRDNISFDSPQHHQSTFHAHDGQQQPSTSLQDSGSSLGPTRLCSVRGCTAVLPFEYSLKMCEQCRGRHRIYANTKRQKRKLEKLALGGQQGSVVWMPPDDQVDHTEEHADLQPAVEALQQPAAPEPIPPATPISEPQPPAQILAQAQQFNIPPPPTQWDNSAIDPRLFSQTPASSSSELAGALNFPGMNPTTPPQPPRTTHVSPQQVQQQAYIQQTLSTVSPSSVQSTPQALPFSPQLEPKPLSEPSHTSVPQAPPSLPFGSNVAPHVEISARAISEAAAHMPDPNLPHRYCSIKGCKAVIPGDSFFKMCEPCRNRYRNYGTTKRAKWRREKEVAVAELQNLRMEEDKRRAEHGLPPLPREEIEWQDIPVGELGSAAHATRSPFAQVVQSHTPRMCTVSHCREILPPDYEYLRCERHRVQNRHHSKLKRVRDKESKAVAFDDWAAAVNAMAQKNEVEEGLPSEEEDGEGEEERDNLEGGVASGVPPAARGSRRTNHVCSIKDREEDQGAAREWDGR</sequence>
<reference evidence="2" key="1">
    <citation type="journal article" date="2021" name="New Phytol.">
        <title>Evolutionary innovations through gain and loss of genes in the ectomycorrhizal Boletales.</title>
        <authorList>
            <person name="Wu G."/>
            <person name="Miyauchi S."/>
            <person name="Morin E."/>
            <person name="Kuo A."/>
            <person name="Drula E."/>
            <person name="Varga T."/>
            <person name="Kohler A."/>
            <person name="Feng B."/>
            <person name="Cao Y."/>
            <person name="Lipzen A."/>
            <person name="Daum C."/>
            <person name="Hundley H."/>
            <person name="Pangilinan J."/>
            <person name="Johnson J."/>
            <person name="Barry K."/>
            <person name="LaButti K."/>
            <person name="Ng V."/>
            <person name="Ahrendt S."/>
            <person name="Min B."/>
            <person name="Choi I.G."/>
            <person name="Park H."/>
            <person name="Plett J.M."/>
            <person name="Magnuson J."/>
            <person name="Spatafora J.W."/>
            <person name="Nagy L.G."/>
            <person name="Henrissat B."/>
            <person name="Grigoriev I.V."/>
            <person name="Yang Z.L."/>
            <person name="Xu J."/>
            <person name="Martin F.M."/>
        </authorList>
    </citation>
    <scope>NUCLEOTIDE SEQUENCE</scope>
    <source>
        <strain evidence="2">KKN 215</strain>
    </source>
</reference>
<proteinExistence type="predicted"/>
<feature type="compositionally biased region" description="Polar residues" evidence="1">
    <location>
        <begin position="172"/>
        <end position="182"/>
    </location>
</feature>
<dbReference type="AlphaFoldDB" id="A0A8K0UKU1"/>
<dbReference type="Proteomes" id="UP000813824">
    <property type="component" value="Unassembled WGS sequence"/>
</dbReference>
<evidence type="ECO:0000313" key="2">
    <source>
        <dbReference type="EMBL" id="KAH8097065.1"/>
    </source>
</evidence>
<feature type="region of interest" description="Disordered" evidence="1">
    <location>
        <begin position="154"/>
        <end position="264"/>
    </location>
</feature>
<gene>
    <name evidence="2" type="ORF">BXZ70DRAFT_309402</name>
</gene>
<name>A0A8K0UKU1_9AGAR</name>
<dbReference type="EMBL" id="JAEVFJ010000021">
    <property type="protein sequence ID" value="KAH8097065.1"/>
    <property type="molecule type" value="Genomic_DNA"/>
</dbReference>
<feature type="compositionally biased region" description="Acidic residues" evidence="1">
    <location>
        <begin position="461"/>
        <end position="478"/>
    </location>
</feature>
<dbReference type="OrthoDB" id="3070249at2759"/>
<accession>A0A8K0UKU1</accession>
<keyword evidence="3" id="KW-1185">Reference proteome</keyword>
<feature type="compositionally biased region" description="Low complexity" evidence="1">
    <location>
        <begin position="209"/>
        <end position="234"/>
    </location>
</feature>
<protein>
    <submittedName>
        <fullName evidence="2">Uncharacterized protein</fullName>
    </submittedName>
</protein>
<evidence type="ECO:0000313" key="3">
    <source>
        <dbReference type="Proteomes" id="UP000813824"/>
    </source>
</evidence>
<feature type="region of interest" description="Disordered" evidence="1">
    <location>
        <begin position="14"/>
        <end position="40"/>
    </location>
</feature>
<evidence type="ECO:0000256" key="1">
    <source>
        <dbReference type="SAM" id="MobiDB-lite"/>
    </source>
</evidence>
<comment type="caution">
    <text evidence="2">The sequence shown here is derived from an EMBL/GenBank/DDBJ whole genome shotgun (WGS) entry which is preliminary data.</text>
</comment>
<feature type="region of interest" description="Disordered" evidence="1">
    <location>
        <begin position="458"/>
        <end position="520"/>
    </location>
</feature>
<organism evidence="2 3">
    <name type="scientific">Cristinia sonorae</name>
    <dbReference type="NCBI Taxonomy" id="1940300"/>
    <lineage>
        <taxon>Eukaryota</taxon>
        <taxon>Fungi</taxon>
        <taxon>Dikarya</taxon>
        <taxon>Basidiomycota</taxon>
        <taxon>Agaricomycotina</taxon>
        <taxon>Agaricomycetes</taxon>
        <taxon>Agaricomycetidae</taxon>
        <taxon>Agaricales</taxon>
        <taxon>Pleurotineae</taxon>
        <taxon>Stephanosporaceae</taxon>
        <taxon>Cristinia</taxon>
    </lineage>
</organism>